<organism evidence="1 2">
    <name type="scientific">Lyophyllum shimeji</name>
    <name type="common">Hon-shimeji</name>
    <name type="synonym">Tricholoma shimeji</name>
    <dbReference type="NCBI Taxonomy" id="47721"/>
    <lineage>
        <taxon>Eukaryota</taxon>
        <taxon>Fungi</taxon>
        <taxon>Dikarya</taxon>
        <taxon>Basidiomycota</taxon>
        <taxon>Agaricomycotina</taxon>
        <taxon>Agaricomycetes</taxon>
        <taxon>Agaricomycetidae</taxon>
        <taxon>Agaricales</taxon>
        <taxon>Tricholomatineae</taxon>
        <taxon>Lyophyllaceae</taxon>
        <taxon>Lyophyllum</taxon>
    </lineage>
</organism>
<dbReference type="OrthoDB" id="5362978at2759"/>
<proteinExistence type="predicted"/>
<reference evidence="1" key="1">
    <citation type="submission" date="2022-07" db="EMBL/GenBank/DDBJ databases">
        <title>The genome of Lyophyllum shimeji provides insight into the initial evolution of ectomycorrhizal fungal genome.</title>
        <authorList>
            <person name="Kobayashi Y."/>
            <person name="Shibata T."/>
            <person name="Hirakawa H."/>
            <person name="Shigenobu S."/>
            <person name="Nishiyama T."/>
            <person name="Yamada A."/>
            <person name="Hasebe M."/>
            <person name="Kawaguchi M."/>
        </authorList>
    </citation>
    <scope>NUCLEOTIDE SEQUENCE</scope>
    <source>
        <strain evidence="1">AT787</strain>
    </source>
</reference>
<keyword evidence="2" id="KW-1185">Reference proteome</keyword>
<gene>
    <name evidence="1" type="ORF">LshimejAT787_1002470</name>
</gene>
<dbReference type="AlphaFoldDB" id="A0A9P3PRY1"/>
<comment type="caution">
    <text evidence="1">The sequence shown here is derived from an EMBL/GenBank/DDBJ whole genome shotgun (WGS) entry which is preliminary data.</text>
</comment>
<dbReference type="Proteomes" id="UP001063166">
    <property type="component" value="Unassembled WGS sequence"/>
</dbReference>
<evidence type="ECO:0000313" key="1">
    <source>
        <dbReference type="EMBL" id="GLB41647.1"/>
    </source>
</evidence>
<protein>
    <submittedName>
        <fullName evidence="1">Uncharacterized protein</fullName>
    </submittedName>
</protein>
<accession>A0A9P3PRY1</accession>
<evidence type="ECO:0000313" key="2">
    <source>
        <dbReference type="Proteomes" id="UP001063166"/>
    </source>
</evidence>
<dbReference type="EMBL" id="BRPK01000010">
    <property type="protein sequence ID" value="GLB41647.1"/>
    <property type="molecule type" value="Genomic_DNA"/>
</dbReference>
<sequence length="178" mass="19987">MPWPSHVLNSFSPVLEQDETEKESDYYAPYNTLLAYLFPPADHFMVVIAYEDPSEPGTFVVRRYGHPVFFIQIQPPGHLNNCAKLVEADREMRKEFKRLSPNLNIPTLHALSAVGTKICLYTYNTESGTITPEAIETETGSGEGKGVADRWDADVMEPEGEQRILAAVNDVKKTIDRA</sequence>
<name>A0A9P3PRY1_LYOSH</name>